<feature type="active site" description="Proton acceptor" evidence="2">
    <location>
        <position position="183"/>
    </location>
</feature>
<dbReference type="GO" id="GO:0008483">
    <property type="term" value="F:transaminase activity"/>
    <property type="evidence" value="ECO:0007669"/>
    <property type="project" value="TreeGrafter"/>
</dbReference>
<keyword evidence="6" id="KW-1185">Reference proteome</keyword>
<dbReference type="InterPro" id="IPR015422">
    <property type="entry name" value="PyrdxlP-dep_Trfase_small"/>
</dbReference>
<dbReference type="Gene3D" id="3.40.640.10">
    <property type="entry name" value="Type I PLP-dependent aspartate aminotransferase-like (Major domain)"/>
    <property type="match status" value="1"/>
</dbReference>
<dbReference type="CDD" id="cd00616">
    <property type="entry name" value="AHBA_syn"/>
    <property type="match status" value="1"/>
</dbReference>
<evidence type="ECO:0000256" key="2">
    <source>
        <dbReference type="PIRSR" id="PIRSR000390-1"/>
    </source>
</evidence>
<dbReference type="PANTHER" id="PTHR30244:SF34">
    <property type="entry name" value="DTDP-4-AMINO-4,6-DIDEOXYGALACTOSE TRANSAMINASE"/>
    <property type="match status" value="1"/>
</dbReference>
<protein>
    <submittedName>
        <fullName evidence="5">UDP-4-amino-4, 6-dideoxy-N-acetyl-beta-L-altrosamine transaminase</fullName>
    </submittedName>
</protein>
<dbReference type="GO" id="GO:0030170">
    <property type="term" value="F:pyridoxal phosphate binding"/>
    <property type="evidence" value="ECO:0007669"/>
    <property type="project" value="TreeGrafter"/>
</dbReference>
<dbReference type="SUPFAM" id="SSF53383">
    <property type="entry name" value="PLP-dependent transferases"/>
    <property type="match status" value="1"/>
</dbReference>
<dbReference type="InterPro" id="IPR015424">
    <property type="entry name" value="PyrdxlP-dep_Trfase"/>
</dbReference>
<dbReference type="GO" id="GO:0000271">
    <property type="term" value="P:polysaccharide biosynthetic process"/>
    <property type="evidence" value="ECO:0007669"/>
    <property type="project" value="TreeGrafter"/>
</dbReference>
<evidence type="ECO:0000256" key="1">
    <source>
        <dbReference type="ARBA" id="ARBA00001933"/>
    </source>
</evidence>
<dbReference type="InterPro" id="IPR015421">
    <property type="entry name" value="PyrdxlP-dep_Trfase_major"/>
</dbReference>
<feature type="modified residue" description="N6-(pyridoxal phosphate)lysine" evidence="3">
    <location>
        <position position="183"/>
    </location>
</feature>
<name>A0A2R7Z305_9ACTN</name>
<comment type="caution">
    <text evidence="5">The sequence shown here is derived from an EMBL/GenBank/DDBJ whole genome shotgun (WGS) entry which is preliminary data.</text>
</comment>
<evidence type="ECO:0000313" key="5">
    <source>
        <dbReference type="EMBL" id="PUA83017.1"/>
    </source>
</evidence>
<reference evidence="5 6" key="1">
    <citation type="submission" date="2018-03" db="EMBL/GenBank/DDBJ databases">
        <authorList>
            <person name="Keele B.F."/>
        </authorList>
    </citation>
    <scope>NUCLEOTIDE SEQUENCE [LARGE SCALE GENOMIC DNA]</scope>
    <source>
        <strain evidence="5 6">IB-3</strain>
    </source>
</reference>
<dbReference type="AlphaFoldDB" id="A0A2R7Z305"/>
<evidence type="ECO:0000313" key="6">
    <source>
        <dbReference type="Proteomes" id="UP000244867"/>
    </source>
</evidence>
<proteinExistence type="inferred from homology"/>
<dbReference type="Proteomes" id="UP000244867">
    <property type="component" value="Unassembled WGS sequence"/>
</dbReference>
<dbReference type="RefSeq" id="WP_108343203.1">
    <property type="nucleotide sequence ID" value="NZ_PYXZ01000001.1"/>
</dbReference>
<comment type="cofactor">
    <cofactor evidence="1">
        <name>pyridoxal 5'-phosphate</name>
        <dbReference type="ChEBI" id="CHEBI:597326"/>
    </cofactor>
</comment>
<accession>A0A2R7Z305</accession>
<dbReference type="PIRSF" id="PIRSF000390">
    <property type="entry name" value="PLP_StrS"/>
    <property type="match status" value="1"/>
</dbReference>
<keyword evidence="3 4" id="KW-0663">Pyridoxal phosphate</keyword>
<dbReference type="PANTHER" id="PTHR30244">
    <property type="entry name" value="TRANSAMINASE"/>
    <property type="match status" value="1"/>
</dbReference>
<dbReference type="EMBL" id="PYXZ01000001">
    <property type="protein sequence ID" value="PUA83017.1"/>
    <property type="molecule type" value="Genomic_DNA"/>
</dbReference>
<dbReference type="OrthoDB" id="9804264at2"/>
<comment type="similarity">
    <text evidence="4">Belongs to the DegT/DnrJ/EryC1 family.</text>
</comment>
<evidence type="ECO:0000256" key="3">
    <source>
        <dbReference type="PIRSR" id="PIRSR000390-2"/>
    </source>
</evidence>
<dbReference type="InterPro" id="IPR000653">
    <property type="entry name" value="DegT/StrS_aminotransferase"/>
</dbReference>
<evidence type="ECO:0000256" key="4">
    <source>
        <dbReference type="RuleBase" id="RU004508"/>
    </source>
</evidence>
<organism evidence="5 6">
    <name type="scientific">Nocardioides currus</name>
    <dbReference type="NCBI Taxonomy" id="2133958"/>
    <lineage>
        <taxon>Bacteria</taxon>
        <taxon>Bacillati</taxon>
        <taxon>Actinomycetota</taxon>
        <taxon>Actinomycetes</taxon>
        <taxon>Propionibacteriales</taxon>
        <taxon>Nocardioidaceae</taxon>
        <taxon>Nocardioides</taxon>
    </lineage>
</organism>
<dbReference type="Gene3D" id="3.90.1150.10">
    <property type="entry name" value="Aspartate Aminotransferase, domain 1"/>
    <property type="match status" value="1"/>
</dbReference>
<sequence length="383" mass="40881">METIPFARPDVGAAEAAAVSDAILSGWVTTGRISAEFEQAFAERVGAAHAVAVNSATAGLHLALEAAGIGPGDEVLVPTWTFTASAEVVRYLGADPVLVDVDPDTLALDLSAAKSKVTDRTRGVIPVHFAGLPMDPRALAAFAAEHDLAVVEDAAHAFPASHSGQTVGAGTSAATVFSFYATKTMTTGEGGMVTTDDEDLARRVRVMRLHGIDRDVLDRYTRVGASWQYDVVAPGFKYNMTDVAAAMGLVQLGRAESMKQRRADIAARYDAAFADLPVRLPAAAGEGVEHAWHLYSMRLLDEAPVDRDTFVQLMQEQGVACSVHFIPLHLMTYWRERHDLSPEDFPVASDAITRVVSLPISSALTDDQVERVVAAVRSALKAT</sequence>
<gene>
    <name evidence="5" type="ORF">C7S10_04885</name>
</gene>
<dbReference type="Pfam" id="PF01041">
    <property type="entry name" value="DegT_DnrJ_EryC1"/>
    <property type="match status" value="1"/>
</dbReference>